<dbReference type="Gene3D" id="1.10.606.20">
    <property type="match status" value="1"/>
</dbReference>
<gene>
    <name evidence="1" type="ORF">F0L74_12620</name>
</gene>
<keyword evidence="2" id="KW-1185">Reference proteome</keyword>
<evidence type="ECO:0000313" key="2">
    <source>
        <dbReference type="Proteomes" id="UP000324611"/>
    </source>
</evidence>
<dbReference type="EMBL" id="VUOC01000002">
    <property type="protein sequence ID" value="KAA2243342.1"/>
    <property type="molecule type" value="Genomic_DNA"/>
</dbReference>
<dbReference type="RefSeq" id="WP_149838218.1">
    <property type="nucleotide sequence ID" value="NZ_VUOC01000002.1"/>
</dbReference>
<protein>
    <submittedName>
        <fullName evidence="1">Uncharacterized protein</fullName>
    </submittedName>
</protein>
<organism evidence="1 2">
    <name type="scientific">Chitinophaga agrisoli</name>
    <dbReference type="NCBI Taxonomy" id="2607653"/>
    <lineage>
        <taxon>Bacteria</taxon>
        <taxon>Pseudomonadati</taxon>
        <taxon>Bacteroidota</taxon>
        <taxon>Chitinophagia</taxon>
        <taxon>Chitinophagales</taxon>
        <taxon>Chitinophagaceae</taxon>
        <taxon>Chitinophaga</taxon>
    </lineage>
</organism>
<comment type="caution">
    <text evidence="1">The sequence shown here is derived from an EMBL/GenBank/DDBJ whole genome shotgun (WGS) entry which is preliminary data.</text>
</comment>
<proteinExistence type="predicted"/>
<dbReference type="Proteomes" id="UP000324611">
    <property type="component" value="Unassembled WGS sequence"/>
</dbReference>
<sequence>MTPVYLCSRLAGWFFLVTTFSCENKDSLLHSAPPVKANTLSTVIAYNGEATVPLSWYQLELKLIKESKEHNFLMTARTIAYTGIALREAAGAGAFGIRRLGGPQVFPTPEKGKKYIAAIAANSAMANIMRGIFQHAGMENQHLITQLENDNLQLLAGNYSQEEILRSVNFGRLVAIAVYQWSKTDGS</sequence>
<reference evidence="1 2" key="2">
    <citation type="submission" date="2019-09" db="EMBL/GenBank/DDBJ databases">
        <authorList>
            <person name="Jin C."/>
        </authorList>
    </citation>
    <scope>NUCLEOTIDE SEQUENCE [LARGE SCALE GENOMIC DNA]</scope>
    <source>
        <strain evidence="1 2">BN140078</strain>
    </source>
</reference>
<dbReference type="AlphaFoldDB" id="A0A5B2VYD4"/>
<evidence type="ECO:0000313" key="1">
    <source>
        <dbReference type="EMBL" id="KAA2243342.1"/>
    </source>
</evidence>
<name>A0A5B2VYD4_9BACT</name>
<reference evidence="1 2" key="1">
    <citation type="submission" date="2019-09" db="EMBL/GenBank/DDBJ databases">
        <title>Chitinophaga ginsengihumi sp. nov., isolated from soil of ginseng rhizosphere.</title>
        <authorList>
            <person name="Lee J."/>
        </authorList>
    </citation>
    <scope>NUCLEOTIDE SEQUENCE [LARGE SCALE GENOMIC DNA]</scope>
    <source>
        <strain evidence="1 2">BN140078</strain>
    </source>
</reference>
<accession>A0A5B2VYD4</accession>